<reference evidence="1 2" key="1">
    <citation type="submission" date="2016-10" db="EMBL/GenBank/DDBJ databases">
        <authorList>
            <person name="de Groot N.N."/>
        </authorList>
    </citation>
    <scope>NUCLEOTIDE SEQUENCE [LARGE SCALE GENOMIC DNA]</scope>
    <source>
        <strain evidence="1 2">MT12</strain>
    </source>
</reference>
<dbReference type="AlphaFoldDB" id="A0A1H4X5J0"/>
<gene>
    <name evidence="1" type="ORF">SAMN05444164_3360</name>
</gene>
<proteinExistence type="predicted"/>
<organism evidence="1 2">
    <name type="scientific">Bradyrhizobium erythrophlei</name>
    <dbReference type="NCBI Taxonomy" id="1437360"/>
    <lineage>
        <taxon>Bacteria</taxon>
        <taxon>Pseudomonadati</taxon>
        <taxon>Pseudomonadota</taxon>
        <taxon>Alphaproteobacteria</taxon>
        <taxon>Hyphomicrobiales</taxon>
        <taxon>Nitrobacteraceae</taxon>
        <taxon>Bradyrhizobium</taxon>
    </lineage>
</organism>
<dbReference type="OrthoDB" id="8255879at2"/>
<evidence type="ECO:0000313" key="1">
    <source>
        <dbReference type="EMBL" id="SED00091.1"/>
    </source>
</evidence>
<dbReference type="Proteomes" id="UP000198992">
    <property type="component" value="Unassembled WGS sequence"/>
</dbReference>
<evidence type="ECO:0000313" key="2">
    <source>
        <dbReference type="Proteomes" id="UP000198992"/>
    </source>
</evidence>
<protein>
    <submittedName>
        <fullName evidence="1">Uncharacterized protein</fullName>
    </submittedName>
</protein>
<accession>A0A1H4X5J0</accession>
<name>A0A1H4X5J0_9BRAD</name>
<dbReference type="EMBL" id="FNTH01000001">
    <property type="protein sequence ID" value="SED00091.1"/>
    <property type="molecule type" value="Genomic_DNA"/>
</dbReference>
<sequence>MKDYQTHLEKLRPDAAECALIRDLATDPAKRELFDRLAVHLGSLANEVEQAGLRAGQCQSIG</sequence>
<dbReference type="RefSeq" id="WP_092117000.1">
    <property type="nucleotide sequence ID" value="NZ_FNTH01000001.1"/>
</dbReference>